<dbReference type="PIRSF" id="PIRSF000381">
    <property type="entry name" value="MetH"/>
    <property type="match status" value="1"/>
</dbReference>
<evidence type="ECO:0000259" key="27">
    <source>
        <dbReference type="PROSITE" id="PS51337"/>
    </source>
</evidence>
<dbReference type="InterPro" id="IPR036589">
    <property type="entry name" value="HCY_dom_sf"/>
</dbReference>
<evidence type="ECO:0000256" key="21">
    <source>
        <dbReference type="PIRNR" id="PIRNR000381"/>
    </source>
</evidence>
<evidence type="ECO:0000256" key="16">
    <source>
        <dbReference type="ARBA" id="ARBA00023167"/>
    </source>
</evidence>
<dbReference type="CDD" id="cd02069">
    <property type="entry name" value="methionine_synthase_B12_BD"/>
    <property type="match status" value="1"/>
</dbReference>
<dbReference type="CDD" id="cd00740">
    <property type="entry name" value="MeTr"/>
    <property type="match status" value="1"/>
</dbReference>
<organism evidence="28 29">
    <name type="scientific">[Mycobacterium] nativiensis</name>
    <dbReference type="NCBI Taxonomy" id="2855503"/>
    <lineage>
        <taxon>Bacteria</taxon>
        <taxon>Bacillati</taxon>
        <taxon>Actinomycetota</taxon>
        <taxon>Actinomycetes</taxon>
        <taxon>Mycobacteriales</taxon>
        <taxon>Mycobacteriaceae</taxon>
        <taxon>Mycolicibacter</taxon>
    </lineage>
</organism>
<keyword evidence="16 21" id="KW-0486">Methionine biosynthesis</keyword>
<keyword evidence="14" id="KW-0677">Repeat</keyword>
<comment type="domain">
    <text evidence="21">Modular enzyme with four functionally distinct domains. The isolated Hcy-binding domain catalyzes methyl transfer from free methylcobalamin to homocysteine. The Hcy-binding domain in association with the pterin-binding domain catalyzes the methylation of cob(I)alamin by methyltetrahydrofolate and the methylation of homocysteine. The B12-binding domain binds the cofactor. The AdoMet activation domain binds S-adenosyl-L-methionine. Under aerobic conditions cob(I)alamin can be converted to inactive cob(II)alamin. Reductive methylation by S-adenosyl-L-methionine and flavodoxin regenerates methylcobalamin.</text>
</comment>
<feature type="binding site" evidence="22">
    <location>
        <position position="316"/>
    </location>
    <ligand>
        <name>Zn(2+)</name>
        <dbReference type="ChEBI" id="CHEBI:29105"/>
    </ligand>
</feature>
<dbReference type="GO" id="GO:0008705">
    <property type="term" value="F:methionine synthase activity"/>
    <property type="evidence" value="ECO:0007669"/>
    <property type="project" value="UniProtKB-EC"/>
</dbReference>
<feature type="binding site" evidence="22">
    <location>
        <position position="253"/>
    </location>
    <ligand>
        <name>Zn(2+)</name>
        <dbReference type="ChEBI" id="CHEBI:29105"/>
    </ligand>
</feature>
<reference evidence="28 29" key="1">
    <citation type="submission" date="2023-12" db="EMBL/GenBank/DDBJ databases">
        <title>Description of new species of Mycobacterium terrae complex isolated from sewage at the Sao Paulo Zoological Park Foundation in Brazil.</title>
        <authorList>
            <person name="Romagnoli C.L."/>
            <person name="Conceicao E.C."/>
            <person name="Machado E."/>
            <person name="Barreto L.B.P.F."/>
            <person name="Sharma A."/>
            <person name="Silva N.M."/>
            <person name="Marques L.E."/>
            <person name="Juliana M.A."/>
            <person name="Lourenco M.C.S."/>
            <person name="Digiampietri L.A."/>
            <person name="Suffys P.N."/>
            <person name="Viana-Niero C."/>
        </authorList>
    </citation>
    <scope>NUCLEOTIDE SEQUENCE [LARGE SCALE GENOMIC DNA]</scope>
    <source>
        <strain evidence="28 29">MYC340</strain>
    </source>
</reference>
<comment type="pathway">
    <text evidence="4 21">Amino-acid biosynthesis; L-methionine biosynthesis via de novo pathway; L-methionine from L-homocysteine (MetH route): step 1/1.</text>
</comment>
<keyword evidence="13 21" id="KW-0479">Metal-binding</keyword>
<keyword evidence="10 21" id="KW-0846">Cobalamin</keyword>
<dbReference type="PROSITE" id="PS51337">
    <property type="entry name" value="B12_BINDING_NTER"/>
    <property type="match status" value="1"/>
</dbReference>
<feature type="binding site" evidence="22">
    <location>
        <position position="317"/>
    </location>
    <ligand>
        <name>Zn(2+)</name>
        <dbReference type="ChEBI" id="CHEBI:29105"/>
    </ligand>
</feature>
<dbReference type="InterPro" id="IPR033706">
    <property type="entry name" value="Met_synthase_B12-bd"/>
</dbReference>
<evidence type="ECO:0000256" key="19">
    <source>
        <dbReference type="ARBA" id="ARBA00031040"/>
    </source>
</evidence>
<evidence type="ECO:0000256" key="1">
    <source>
        <dbReference type="ARBA" id="ARBA00001700"/>
    </source>
</evidence>
<evidence type="ECO:0000256" key="9">
    <source>
        <dbReference type="ARBA" id="ARBA00022605"/>
    </source>
</evidence>
<dbReference type="InterPro" id="IPR000489">
    <property type="entry name" value="Pterin-binding_dom"/>
</dbReference>
<keyword evidence="29" id="KW-1185">Reference proteome</keyword>
<dbReference type="Gene3D" id="3.40.50.280">
    <property type="entry name" value="Cobalamin-binding domain"/>
    <property type="match status" value="1"/>
</dbReference>
<dbReference type="PROSITE" id="PS51332">
    <property type="entry name" value="B12_BINDING"/>
    <property type="match status" value="1"/>
</dbReference>
<dbReference type="InterPro" id="IPR036724">
    <property type="entry name" value="Cobalamin-bd_sf"/>
</dbReference>
<evidence type="ECO:0000256" key="18">
    <source>
        <dbReference type="ARBA" id="ARBA00025552"/>
    </source>
</evidence>
<evidence type="ECO:0000256" key="7">
    <source>
        <dbReference type="ARBA" id="ARBA00013998"/>
    </source>
</evidence>
<evidence type="ECO:0000256" key="6">
    <source>
        <dbReference type="ARBA" id="ARBA00012032"/>
    </source>
</evidence>
<evidence type="ECO:0000256" key="3">
    <source>
        <dbReference type="ARBA" id="ARBA00001956"/>
    </source>
</evidence>
<dbReference type="InterPro" id="IPR037010">
    <property type="entry name" value="VitB12-dep_Met_synth_activ_sf"/>
</dbReference>
<comment type="cofactor">
    <cofactor evidence="3 21">
        <name>methylcob(III)alamin</name>
        <dbReference type="ChEBI" id="CHEBI:28115"/>
    </cofactor>
</comment>
<dbReference type="Pfam" id="PF02574">
    <property type="entry name" value="S-methyl_trans"/>
    <property type="match status" value="1"/>
</dbReference>
<evidence type="ECO:0000256" key="2">
    <source>
        <dbReference type="ARBA" id="ARBA00001947"/>
    </source>
</evidence>
<evidence type="ECO:0000259" key="24">
    <source>
        <dbReference type="PROSITE" id="PS50972"/>
    </source>
</evidence>
<sequence length="1241" mass="135910">MNTFEPNIRPDCTDELTAALGRRIMVIDGAMGTAIQRDRPDEAGYRGDRFTEWPTALQGNNDLLTLTQPQIIEGIHREYLEAGADFLETNTFNSNSVSLADYDMHELGYELNYAGAALARKAADEYSTPDKPRYVAGAIGPTTRTASISPDVNDPGARNVSYDQLVAAYLEAANGLVDGGADILLIETIFDSLNAKAAVFAVETLFEDRGRRWPVIISGTITDASGRTLSGQVTEAFWNSIRHAKPIAVGLNCALGAPEMRPYIAEMARIADTYISCYPNAGLPNAFGEYDETPDRQSAYIADFADAGLVNLVGGCCGTAPEHIAEIAKVVEGKAPRRLPAIEQATRLAGLEPLNITDDSLFVNIGERTNITGSARFRNLIKAEDYDTALSVALQQVEVGAQVIDINMDEGMIDGVAAMDRFTKLVASEPDISRIPVMIDSSKWEVIEAGLKNVQGKPIVNSISMKEGEEKFIHEARLCRKYGAAVVVMAFDEQGQADNLERRKEICGRAYRILTEEVGFPAEDIIFDPNCFALATGIEEHATYGIDFIEACAWIKENLPGVHISGGISNVSFSFRGNNPVREAIHAVFLYHAIKAGLDMGIVNAGALVPYDSIDAELRERIEDVVLNRREDAAERLLEIAERFNSSEKAEDPAAAEWRTLPVRERITHALVKGIDAHVDEDTEELRAEISAAGGRPIEVIEGPLMDGMNVVGDLFGAGKMFLPQVVKSARVMKKAVAYLLPYIEAEKQPGEADHTNGTIVMATVKGDVHDIGKNIVGVVLQCNNYTVVDLGVMVPADKILAAAREYDADMVGLSGLITPSLEEMAGFAAEMEREGLQIPLLIGGATTSSAHTAVKIAPRRSGPVIWVKDASRSVPVAAALLDDKQRPALLEQTAADYASLRERHAQKNERPMVPLEKARANRTPIEWEAYTPPVPAQGLGVREFLNYDLAELREYIDWQPFFNAWEMKGRFPDILNNPASGEAARKLYDDAQQMLDTLIKEKWLTANAVIGFFPANAVGDDVEVYTDETRTEVLTKFYNLRQQGAHRAGIPNRSLGDFIAPKETGLADYIGAFAVTAGLGSGEKITEFKADLDDYSAILLESVADRLAEAFAERMHQRVRKELWGFQPDEALDNDALIAEKYQGIRPAPGYPACPEHTEKATIWKLMDVHERTGIELTDSMAMWPGAAVSGLYFSHPQSQYFVIGRLAQDQVADYAKRKGWTLAEAERWLGANLGYNPED</sequence>
<dbReference type="PANTHER" id="PTHR45833">
    <property type="entry name" value="METHIONINE SYNTHASE"/>
    <property type="match status" value="1"/>
</dbReference>
<comment type="catalytic activity">
    <reaction evidence="1 21">
        <text>(6S)-5-methyl-5,6,7,8-tetrahydrofolate + L-homocysteine = (6S)-5,6,7,8-tetrahydrofolate + L-methionine</text>
        <dbReference type="Rhea" id="RHEA:11172"/>
        <dbReference type="ChEBI" id="CHEBI:18608"/>
        <dbReference type="ChEBI" id="CHEBI:57453"/>
        <dbReference type="ChEBI" id="CHEBI:57844"/>
        <dbReference type="ChEBI" id="CHEBI:58199"/>
        <dbReference type="EC" id="2.1.1.13"/>
    </reaction>
</comment>
<dbReference type="EMBL" id="JAYJJU010000016">
    <property type="protein sequence ID" value="MEB3033097.1"/>
    <property type="molecule type" value="Genomic_DNA"/>
</dbReference>
<dbReference type="InterPro" id="IPR011822">
    <property type="entry name" value="MetH"/>
</dbReference>
<dbReference type="InterPro" id="IPR003759">
    <property type="entry name" value="Cbl-bd_cap"/>
</dbReference>
<evidence type="ECO:0000256" key="22">
    <source>
        <dbReference type="PROSITE-ProRule" id="PRU00333"/>
    </source>
</evidence>
<dbReference type="GO" id="GO:0032259">
    <property type="term" value="P:methylation"/>
    <property type="evidence" value="ECO:0007669"/>
    <property type="project" value="UniProtKB-KW"/>
</dbReference>
<evidence type="ECO:0000256" key="13">
    <source>
        <dbReference type="ARBA" id="ARBA00022723"/>
    </source>
</evidence>
<dbReference type="Pfam" id="PF02607">
    <property type="entry name" value="B12-binding_2"/>
    <property type="match status" value="1"/>
</dbReference>
<evidence type="ECO:0000256" key="12">
    <source>
        <dbReference type="ARBA" id="ARBA00022691"/>
    </source>
</evidence>
<dbReference type="PROSITE" id="PS50970">
    <property type="entry name" value="HCY"/>
    <property type="match status" value="1"/>
</dbReference>
<dbReference type="RefSeq" id="WP_224976983.1">
    <property type="nucleotide sequence ID" value="NZ_JAYJJU010000016.1"/>
</dbReference>
<dbReference type="Gene3D" id="1.10.1240.10">
    <property type="entry name" value="Methionine synthase domain"/>
    <property type="match status" value="1"/>
</dbReference>
<evidence type="ECO:0000256" key="17">
    <source>
        <dbReference type="ARBA" id="ARBA00023285"/>
    </source>
</evidence>
<evidence type="ECO:0000256" key="14">
    <source>
        <dbReference type="ARBA" id="ARBA00022737"/>
    </source>
</evidence>
<keyword evidence="11 21" id="KW-0808">Transferase</keyword>
<evidence type="ECO:0000259" key="23">
    <source>
        <dbReference type="PROSITE" id="PS50970"/>
    </source>
</evidence>
<dbReference type="PROSITE" id="PS50974">
    <property type="entry name" value="ADOMET_ACTIVATION"/>
    <property type="match status" value="1"/>
</dbReference>
<evidence type="ECO:0000256" key="4">
    <source>
        <dbReference type="ARBA" id="ARBA00005178"/>
    </source>
</evidence>
<keyword evidence="12 21" id="KW-0949">S-adenosyl-L-methionine</keyword>
<evidence type="ECO:0000256" key="20">
    <source>
        <dbReference type="NCBIfam" id="TIGR02082"/>
    </source>
</evidence>
<dbReference type="Gene3D" id="1.10.288.10">
    <property type="entry name" value="Cobalamin-dependent Methionine Synthase, domain 2"/>
    <property type="match status" value="1"/>
</dbReference>
<dbReference type="InterPro" id="IPR003726">
    <property type="entry name" value="HCY_dom"/>
</dbReference>
<dbReference type="Proteomes" id="UP001298593">
    <property type="component" value="Unassembled WGS sequence"/>
</dbReference>
<dbReference type="SUPFAM" id="SSF56507">
    <property type="entry name" value="Methionine synthase activation domain-like"/>
    <property type="match status" value="1"/>
</dbReference>
<keyword evidence="9 21" id="KW-0028">Amino-acid biosynthesis</keyword>
<dbReference type="EC" id="2.1.1.13" evidence="6 20"/>
<dbReference type="SUPFAM" id="SSF52242">
    <property type="entry name" value="Cobalamin (vitamin B12)-binding domain"/>
    <property type="match status" value="1"/>
</dbReference>
<comment type="function">
    <text evidence="18 21">Catalyzes the transfer of a methyl group from methyl-cobalamin to homocysteine, yielding enzyme-bound cob(I)alamin and methionine. Subsequently, remethylates the cofactor using methyltetrahydrofolate.</text>
</comment>
<evidence type="ECO:0000256" key="11">
    <source>
        <dbReference type="ARBA" id="ARBA00022679"/>
    </source>
</evidence>
<dbReference type="InterPro" id="IPR036594">
    <property type="entry name" value="Meth_synthase_dom"/>
</dbReference>
<evidence type="ECO:0000313" key="28">
    <source>
        <dbReference type="EMBL" id="MEB3033097.1"/>
    </source>
</evidence>
<evidence type="ECO:0000259" key="26">
    <source>
        <dbReference type="PROSITE" id="PS51332"/>
    </source>
</evidence>
<evidence type="ECO:0000256" key="15">
    <source>
        <dbReference type="ARBA" id="ARBA00022833"/>
    </source>
</evidence>
<dbReference type="InterPro" id="IPR011005">
    <property type="entry name" value="Dihydropteroate_synth-like_sf"/>
</dbReference>
<feature type="domain" description="B12-binding" evidence="26">
    <location>
        <begin position="757"/>
        <end position="892"/>
    </location>
</feature>
<evidence type="ECO:0000256" key="10">
    <source>
        <dbReference type="ARBA" id="ARBA00022628"/>
    </source>
</evidence>
<evidence type="ECO:0000313" key="29">
    <source>
        <dbReference type="Proteomes" id="UP001298593"/>
    </source>
</evidence>
<feature type="domain" description="Pterin-binding" evidence="24">
    <location>
        <begin position="362"/>
        <end position="623"/>
    </location>
</feature>
<dbReference type="Gene3D" id="3.20.20.330">
    <property type="entry name" value="Homocysteine-binding-like domain"/>
    <property type="match status" value="1"/>
</dbReference>
<name>A0ABU5XZA2_9MYCO</name>
<keyword evidence="15 21" id="KW-0862">Zinc</keyword>
<dbReference type="Pfam" id="PF02310">
    <property type="entry name" value="B12-binding"/>
    <property type="match status" value="1"/>
</dbReference>
<dbReference type="InterPro" id="IPR050554">
    <property type="entry name" value="Met_Synthase/Corrinoid"/>
</dbReference>
<comment type="similarity">
    <text evidence="5">Belongs to the vitamin-B12 dependent methionine synthase family.</text>
</comment>
<dbReference type="NCBIfam" id="TIGR02082">
    <property type="entry name" value="metH"/>
    <property type="match status" value="1"/>
</dbReference>
<dbReference type="InterPro" id="IPR004223">
    <property type="entry name" value="VitB12-dep_Met_synth_activ_dom"/>
</dbReference>
<feature type="domain" description="B12-binding N-terminal" evidence="27">
    <location>
        <begin position="654"/>
        <end position="752"/>
    </location>
</feature>
<dbReference type="Gene3D" id="3.10.196.10">
    <property type="entry name" value="Vitamin B12-dependent methionine synthase, activation domain"/>
    <property type="match status" value="1"/>
</dbReference>
<proteinExistence type="inferred from homology"/>
<evidence type="ECO:0000259" key="25">
    <source>
        <dbReference type="PROSITE" id="PS50974"/>
    </source>
</evidence>
<comment type="caution">
    <text evidence="28">The sequence shown here is derived from an EMBL/GenBank/DDBJ whole genome shotgun (WGS) entry which is preliminary data.</text>
</comment>
<gene>
    <name evidence="28" type="primary">metH</name>
    <name evidence="28" type="ORF">KV113_16215</name>
</gene>
<keyword evidence="17 21" id="KW-0170">Cobalt</keyword>
<dbReference type="Gene3D" id="3.20.20.20">
    <property type="entry name" value="Dihydropteroate synthase-like"/>
    <property type="match status" value="1"/>
</dbReference>
<dbReference type="PROSITE" id="PS50972">
    <property type="entry name" value="PTERIN_BINDING"/>
    <property type="match status" value="1"/>
</dbReference>
<feature type="domain" description="AdoMet activation" evidence="25">
    <location>
        <begin position="907"/>
        <end position="1240"/>
    </location>
</feature>
<dbReference type="Pfam" id="PF00809">
    <property type="entry name" value="Pterin_bind"/>
    <property type="match status" value="1"/>
</dbReference>
<evidence type="ECO:0000256" key="5">
    <source>
        <dbReference type="ARBA" id="ARBA00010398"/>
    </source>
</evidence>
<dbReference type="NCBIfam" id="NF007024">
    <property type="entry name" value="PRK09490.1"/>
    <property type="match status" value="1"/>
</dbReference>
<evidence type="ECO:0000256" key="8">
    <source>
        <dbReference type="ARBA" id="ARBA00022603"/>
    </source>
</evidence>
<protein>
    <recommendedName>
        <fullName evidence="7 20">Methionine synthase</fullName>
        <ecNumber evidence="6 20">2.1.1.13</ecNumber>
    </recommendedName>
    <alternativeName>
        <fullName evidence="19 21">5-methyltetrahydrofolate--homocysteine methyltransferase</fullName>
    </alternativeName>
</protein>
<accession>A0ABU5XZA2</accession>
<dbReference type="PANTHER" id="PTHR45833:SF1">
    <property type="entry name" value="METHIONINE SYNTHASE"/>
    <property type="match status" value="1"/>
</dbReference>
<feature type="domain" description="Hcy-binding" evidence="23">
    <location>
        <begin position="13"/>
        <end position="331"/>
    </location>
</feature>
<dbReference type="SUPFAM" id="SSF82282">
    <property type="entry name" value="Homocysteine S-methyltransferase"/>
    <property type="match status" value="1"/>
</dbReference>
<comment type="cofactor">
    <cofactor evidence="2 21 22">
        <name>Zn(2+)</name>
        <dbReference type="ChEBI" id="CHEBI:29105"/>
    </cofactor>
</comment>
<dbReference type="SUPFAM" id="SSF47644">
    <property type="entry name" value="Methionine synthase domain"/>
    <property type="match status" value="1"/>
</dbReference>
<dbReference type="InterPro" id="IPR006158">
    <property type="entry name" value="Cobalamin-bd"/>
</dbReference>
<dbReference type="SUPFAM" id="SSF51717">
    <property type="entry name" value="Dihydropteroate synthetase-like"/>
    <property type="match status" value="1"/>
</dbReference>
<keyword evidence="8 21" id="KW-0489">Methyltransferase</keyword>
<dbReference type="Pfam" id="PF02965">
    <property type="entry name" value="Met_synt_B12"/>
    <property type="match status" value="1"/>
</dbReference>
<dbReference type="SMART" id="SM01018">
    <property type="entry name" value="B12-binding_2"/>
    <property type="match status" value="1"/>
</dbReference>